<dbReference type="KEGG" id="bbig:BBBOND_0401310"/>
<dbReference type="GO" id="GO:0051082">
    <property type="term" value="F:unfolded protein binding"/>
    <property type="evidence" value="ECO:0007669"/>
    <property type="project" value="InterPro"/>
</dbReference>
<proteinExistence type="inferred from homology"/>
<reference evidence="4" key="1">
    <citation type="journal article" date="2014" name="Nucleic Acids Res.">
        <title>The evolutionary dynamics of variant antigen genes in Babesia reveal a history of genomic innovation underlying host-parasite interaction.</title>
        <authorList>
            <person name="Jackson A.P."/>
            <person name="Otto T.D."/>
            <person name="Darby A."/>
            <person name="Ramaprasad A."/>
            <person name="Xia D."/>
            <person name="Echaide I.E."/>
            <person name="Farber M."/>
            <person name="Gahlot S."/>
            <person name="Gamble J."/>
            <person name="Gupta D."/>
            <person name="Gupta Y."/>
            <person name="Jackson L."/>
            <person name="Malandrin L."/>
            <person name="Malas T.B."/>
            <person name="Moussa E."/>
            <person name="Nair M."/>
            <person name="Reid A.J."/>
            <person name="Sanders M."/>
            <person name="Sharma J."/>
            <person name="Tracey A."/>
            <person name="Quail M.A."/>
            <person name="Weir W."/>
            <person name="Wastling J.M."/>
            <person name="Hall N."/>
            <person name="Willadsen P."/>
            <person name="Lingelbach K."/>
            <person name="Shiels B."/>
            <person name="Tait A."/>
            <person name="Berriman M."/>
            <person name="Allred D.R."/>
            <person name="Pain A."/>
        </authorList>
    </citation>
    <scope>NUCLEOTIDE SEQUENCE [LARGE SCALE GENOMIC DNA]</scope>
    <source>
        <strain evidence="4">Bond</strain>
    </source>
</reference>
<dbReference type="GO" id="GO:0016272">
    <property type="term" value="C:prefoldin complex"/>
    <property type="evidence" value="ECO:0007669"/>
    <property type="project" value="InterPro"/>
</dbReference>
<feature type="transmembrane region" description="Helical" evidence="2">
    <location>
        <begin position="207"/>
        <end position="228"/>
    </location>
</feature>
<dbReference type="GeneID" id="24566180"/>
<name>A0A061DDR8_BABBI</name>
<protein>
    <submittedName>
        <fullName evidence="3">Uncharacterized protein</fullName>
    </submittedName>
</protein>
<evidence type="ECO:0000256" key="1">
    <source>
        <dbReference type="ARBA" id="ARBA00008045"/>
    </source>
</evidence>
<dbReference type="Gene3D" id="1.10.287.370">
    <property type="match status" value="1"/>
</dbReference>
<feature type="transmembrane region" description="Helical" evidence="2">
    <location>
        <begin position="137"/>
        <end position="159"/>
    </location>
</feature>
<keyword evidence="2" id="KW-0472">Membrane</keyword>
<dbReference type="InterPro" id="IPR002777">
    <property type="entry name" value="PFD_beta-like"/>
</dbReference>
<evidence type="ECO:0000256" key="2">
    <source>
        <dbReference type="SAM" id="Phobius"/>
    </source>
</evidence>
<dbReference type="EMBL" id="LK391710">
    <property type="protein sequence ID" value="CDR97639.1"/>
    <property type="molecule type" value="Genomic_DNA"/>
</dbReference>
<dbReference type="SUPFAM" id="SSF46579">
    <property type="entry name" value="Prefoldin"/>
    <property type="match status" value="1"/>
</dbReference>
<sequence length="326" mass="36243">MEQSYDSTTTLQQFQLLQETQAQIEVLNTQINKINKRIGGLQVGQKRCEAALESLENTQPGQRVYKQVSRVLILRDPSELQAEITSERESAAKDLPKLTAVKAQLVAKLGGQSSVSRREPSVACSGATFGDLGGDSIMLHILLVLCVITCICDLFGAGLRRVSALLQALEERRAAANPAMFNSEGQVPTMTDIAMRFIASKLNIYKILRMIVGLIGVLSNIILPYYLLSRFTKTTNASYHRQTYSYMPFMIVDFERVPVSEIDLAEVPTSGAKKPEDINVLTSFNRYIAFMVSRVAMKAIYSTFYAACNPAGYLEQMMQRDKETKA</sequence>
<keyword evidence="2" id="KW-0812">Transmembrane</keyword>
<dbReference type="Pfam" id="PF01920">
    <property type="entry name" value="Prefoldin_2"/>
    <property type="match status" value="1"/>
</dbReference>
<dbReference type="OrthoDB" id="365590at2759"/>
<accession>A0A061DDR8</accession>
<comment type="similarity">
    <text evidence="1">Belongs to the prefoldin subunit beta family.</text>
</comment>
<dbReference type="RefSeq" id="XP_012769825.1">
    <property type="nucleotide sequence ID" value="XM_012914371.1"/>
</dbReference>
<dbReference type="GO" id="GO:0006457">
    <property type="term" value="P:protein folding"/>
    <property type="evidence" value="ECO:0007669"/>
    <property type="project" value="InterPro"/>
</dbReference>
<keyword evidence="2" id="KW-1133">Transmembrane helix</keyword>
<dbReference type="VEuPathDB" id="PiroplasmaDB:BBBOND_0401310"/>
<evidence type="ECO:0000313" key="4">
    <source>
        <dbReference type="Proteomes" id="UP000033188"/>
    </source>
</evidence>
<dbReference type="AlphaFoldDB" id="A0A061DDR8"/>
<keyword evidence="4" id="KW-1185">Reference proteome</keyword>
<gene>
    <name evidence="3" type="ORF">BBBOND_0401310</name>
</gene>
<organism evidence="3 4">
    <name type="scientific">Babesia bigemina</name>
    <dbReference type="NCBI Taxonomy" id="5866"/>
    <lineage>
        <taxon>Eukaryota</taxon>
        <taxon>Sar</taxon>
        <taxon>Alveolata</taxon>
        <taxon>Apicomplexa</taxon>
        <taxon>Aconoidasida</taxon>
        <taxon>Piroplasmida</taxon>
        <taxon>Babesiidae</taxon>
        <taxon>Babesia</taxon>
    </lineage>
</organism>
<dbReference type="InterPro" id="IPR009053">
    <property type="entry name" value="Prefoldin"/>
</dbReference>
<evidence type="ECO:0000313" key="3">
    <source>
        <dbReference type="EMBL" id="CDR97639.1"/>
    </source>
</evidence>
<dbReference type="Proteomes" id="UP000033188">
    <property type="component" value="Chromosome 4"/>
</dbReference>